<evidence type="ECO:0000256" key="2">
    <source>
        <dbReference type="HAMAP-Rule" id="MF_00163"/>
    </source>
</evidence>
<evidence type="ECO:0000313" key="4">
    <source>
        <dbReference type="Proteomes" id="UP000033649"/>
    </source>
</evidence>
<dbReference type="OrthoDB" id="9804313at2"/>
<dbReference type="AlphaFoldDB" id="A0A0F5FKQ2"/>
<reference evidence="3 4" key="1">
    <citation type="submission" date="2015-03" db="EMBL/GenBank/DDBJ databases">
        <authorList>
            <person name="Hassan Y."/>
            <person name="Lepp D."/>
            <person name="Li X.-Z."/>
            <person name="Zhou T."/>
        </authorList>
    </citation>
    <scope>NUCLEOTIDE SEQUENCE [LARGE SCALE GENOMIC DNA]</scope>
    <source>
        <strain evidence="3 4">IPL18</strain>
    </source>
</reference>
<comment type="caution">
    <text evidence="3">The sequence shown here is derived from an EMBL/GenBank/DDBJ whole genome shotgun (WGS) entry which is preliminary data.</text>
</comment>
<dbReference type="PANTHER" id="PTHR10458">
    <property type="entry name" value="PEPTIDE DEFORMYLASE"/>
    <property type="match status" value="1"/>
</dbReference>
<dbReference type="STRING" id="429727.VE26_06030"/>
<comment type="caution">
    <text evidence="2">Lacks conserved residue(s) required for the propagation of feature annotation.</text>
</comment>
<gene>
    <name evidence="3" type="ORF">VE26_06030</name>
</gene>
<dbReference type="Proteomes" id="UP000033649">
    <property type="component" value="Unassembled WGS sequence"/>
</dbReference>
<dbReference type="SUPFAM" id="SSF56420">
    <property type="entry name" value="Peptide deformylase"/>
    <property type="match status" value="1"/>
</dbReference>
<name>A0A0F5FKQ2_9HYPH</name>
<dbReference type="PATRIC" id="fig|429727.3.peg.1251"/>
<dbReference type="EMBL" id="JZEY01000054">
    <property type="protein sequence ID" value="KKB09474.1"/>
    <property type="molecule type" value="Genomic_DNA"/>
</dbReference>
<protein>
    <recommendedName>
        <fullName evidence="2">Peptide deformylase-like</fullName>
    </recommendedName>
    <alternativeName>
        <fullName evidence="2">Polypeptide deformylase-like</fullName>
    </alternativeName>
</protein>
<feature type="active site" evidence="2">
    <location>
        <position position="136"/>
    </location>
</feature>
<dbReference type="Gene3D" id="3.90.45.10">
    <property type="entry name" value="Peptide deformylase"/>
    <property type="match status" value="1"/>
</dbReference>
<dbReference type="GO" id="GO:0042586">
    <property type="term" value="F:peptide deformylase activity"/>
    <property type="evidence" value="ECO:0007669"/>
    <property type="project" value="InterPro"/>
</dbReference>
<sequence>MTRPAPILAYPDPLFSRRAEPRPVDAAMQDVGAALLATASHHKAYGQAATHIGAIEPLVVVSVGPLDQRDYRLLFNPEIVSFSAILAAGPEGSVAMPGIEVDIQRATSIDLVFDDADGTRQAMTLEGFPARVAQHEIDQMNGVFFLDRLSRLKRDAALRRFRKLSR</sequence>
<dbReference type="HAMAP" id="MF_00163">
    <property type="entry name" value="Pep_deformylase"/>
    <property type="match status" value="1"/>
</dbReference>
<dbReference type="PRINTS" id="PR01576">
    <property type="entry name" value="PDEFORMYLASE"/>
</dbReference>
<dbReference type="PANTHER" id="PTHR10458:SF22">
    <property type="entry name" value="PEPTIDE DEFORMYLASE"/>
    <property type="match status" value="1"/>
</dbReference>
<evidence type="ECO:0000313" key="3">
    <source>
        <dbReference type="EMBL" id="KKB09474.1"/>
    </source>
</evidence>
<dbReference type="InterPro" id="IPR023635">
    <property type="entry name" value="Peptide_deformylase"/>
</dbReference>
<accession>A0A0F5FKQ2</accession>
<dbReference type="PIRSF" id="PIRSF004749">
    <property type="entry name" value="Pep_def"/>
    <property type="match status" value="1"/>
</dbReference>
<dbReference type="InterPro" id="IPR036821">
    <property type="entry name" value="Peptide_deformylase_sf"/>
</dbReference>
<organism evidence="3 4">
    <name type="scientific">Devosia chinhatensis</name>
    <dbReference type="NCBI Taxonomy" id="429727"/>
    <lineage>
        <taxon>Bacteria</taxon>
        <taxon>Pseudomonadati</taxon>
        <taxon>Pseudomonadota</taxon>
        <taxon>Alphaproteobacteria</taxon>
        <taxon>Hyphomicrobiales</taxon>
        <taxon>Devosiaceae</taxon>
        <taxon>Devosia</taxon>
    </lineage>
</organism>
<comment type="similarity">
    <text evidence="1 2">Belongs to the polypeptide deformylase family.</text>
</comment>
<dbReference type="Pfam" id="PF01327">
    <property type="entry name" value="Pep_deformylase"/>
    <property type="match status" value="1"/>
</dbReference>
<proteinExistence type="inferred from homology"/>
<dbReference type="RefSeq" id="WP_046104168.1">
    <property type="nucleotide sequence ID" value="NZ_JZEY01000054.1"/>
</dbReference>
<evidence type="ECO:0000256" key="1">
    <source>
        <dbReference type="ARBA" id="ARBA00010759"/>
    </source>
</evidence>
<keyword evidence="4" id="KW-1185">Reference proteome</keyword>